<dbReference type="GO" id="GO:0006950">
    <property type="term" value="P:response to stress"/>
    <property type="evidence" value="ECO:0007669"/>
    <property type="project" value="UniProtKB-ARBA"/>
</dbReference>
<comment type="subcellular location">
    <subcellularLocation>
        <location evidence="1 7">Endoplasmic reticulum membrane</location>
        <topology evidence="1 7">Multi-pass membrane protein</topology>
    </subcellularLocation>
</comment>
<keyword evidence="5 7" id="KW-1133">Transmembrane helix</keyword>
<evidence type="ECO:0000313" key="10">
    <source>
        <dbReference type="Proteomes" id="UP000694387"/>
    </source>
</evidence>
<organism evidence="9 10">
    <name type="scientific">Equus asinus</name>
    <name type="common">Donkey</name>
    <name type="synonym">Equus africanus asinus</name>
    <dbReference type="NCBI Taxonomy" id="9793"/>
    <lineage>
        <taxon>Eukaryota</taxon>
        <taxon>Metazoa</taxon>
        <taxon>Chordata</taxon>
        <taxon>Craniata</taxon>
        <taxon>Vertebrata</taxon>
        <taxon>Euteleostomi</taxon>
        <taxon>Mammalia</taxon>
        <taxon>Eutheria</taxon>
        <taxon>Laurasiatheria</taxon>
        <taxon>Perissodactyla</taxon>
        <taxon>Equidae</taxon>
        <taxon>Equus</taxon>
    </lineage>
</organism>
<proteinExistence type="inferred from homology"/>
<evidence type="ECO:0000256" key="7">
    <source>
        <dbReference type="RuleBase" id="RU363059"/>
    </source>
</evidence>
<evidence type="ECO:0000256" key="3">
    <source>
        <dbReference type="ARBA" id="ARBA00022692"/>
    </source>
</evidence>
<feature type="transmembrane region" description="Helical" evidence="7">
    <location>
        <begin position="73"/>
        <end position="98"/>
    </location>
</feature>
<comment type="function">
    <text evidence="7">Functional component of endoplasmic reticulum-associated degradation (ERAD) for misfolded lumenal proteins. May act by forming a channel that allows the retrotranslocation of misfolded proteins into the cytosol where they are ubiquitinated and degraded by the proteasome.</text>
</comment>
<evidence type="ECO:0000256" key="2">
    <source>
        <dbReference type="ARBA" id="ARBA00008917"/>
    </source>
</evidence>
<keyword evidence="10" id="KW-1185">Reference proteome</keyword>
<comment type="caution">
    <text evidence="7">Lacks conserved residue(s) required for the propagation of feature annotation.</text>
</comment>
<dbReference type="GeneTree" id="ENSGT00530000063156"/>
<gene>
    <name evidence="9" type="primary">LOC123288236</name>
</gene>
<sequence>MLFVYPPRAQRAGAGRGGGGLAGQEAAGAGRLRPARWPFLYGRPASATAACWRRVPSAAARPTSSSCFSLGGVLMTLLGLLGSLFFLGQALTAMLVYVWSCRSPRVRVNFFGLLTFQAPFLPWALMGFSLLLGNSILVDLLGEPACPPSPSQAGCLAPEGLWEGHPGWLLPHSPPSHLHWTSHLPHPQPCPPSFLLLTAPGTCQPACRFHIFRPDLLVLVWVLTGVGMGGSSFQPWLASHGSYSLDVLRPSTPQVLPSSGPCKPVLWDQPRPCSWSGSVSRTLSTLALEPEGALGLAGPPGLCMEAWGRLCWPWALARGGWPWHSPALPRDCCGPHLLLPGGCLPQPAWRQEAATHPQLPKAATGCPRGRPRLSAPP</sequence>
<accession>A0A9L0KEG0</accession>
<evidence type="ECO:0000256" key="1">
    <source>
        <dbReference type="ARBA" id="ARBA00004477"/>
    </source>
</evidence>
<reference evidence="9 10" key="1">
    <citation type="journal article" date="2020" name="Nat. Commun.">
        <title>Donkey genomes provide new insights into domestication and selection for coat color.</title>
        <authorList>
            <person name="Wang"/>
            <person name="C."/>
            <person name="Li"/>
            <person name="H."/>
            <person name="Guo"/>
            <person name="Y."/>
            <person name="Huang"/>
            <person name="J."/>
            <person name="Sun"/>
            <person name="Y."/>
            <person name="Min"/>
            <person name="J."/>
            <person name="Wang"/>
            <person name="J."/>
            <person name="Fang"/>
            <person name="X."/>
            <person name="Zhao"/>
            <person name="Z."/>
            <person name="Wang"/>
            <person name="S."/>
            <person name="Zhang"/>
            <person name="Y."/>
            <person name="Liu"/>
            <person name="Q."/>
            <person name="Jiang"/>
            <person name="Q."/>
            <person name="Wang"/>
            <person name="X."/>
            <person name="Guo"/>
            <person name="Y."/>
            <person name="Yang"/>
            <person name="C."/>
            <person name="Wang"/>
            <person name="Y."/>
            <person name="Tian"/>
            <person name="F."/>
            <person name="Zhuang"/>
            <person name="G."/>
            <person name="Fan"/>
            <person name="Y."/>
            <person name="Gao"/>
            <person name="Q."/>
            <person name="Li"/>
            <person name="Y."/>
            <person name="Ju"/>
            <person name="Z."/>
            <person name="Li"/>
            <person name="J."/>
            <person name="Li"/>
            <person name="R."/>
            <person name="Hou"/>
            <person name="M."/>
            <person name="Yang"/>
            <person name="G."/>
            <person name="Liu"/>
            <person name="G."/>
            <person name="Liu"/>
            <person name="W."/>
            <person name="Guo"/>
            <person name="J."/>
            <person name="Pan"/>
            <person name="S."/>
            <person name="Fan"/>
            <person name="G."/>
            <person name="Zhang"/>
            <person name="W."/>
            <person name="Zhang"/>
            <person name="R."/>
            <person name="Yu"/>
            <person name="J."/>
            <person name="Zhang"/>
            <person name="X."/>
            <person name="Yin"/>
            <person name="Q."/>
            <person name="Ji"/>
            <person name="C."/>
            <person name="Jin"/>
            <person name="Y."/>
            <person name="Yue"/>
            <person name="G."/>
            <person name="Liu"/>
            <person name="M."/>
            <person name="Xu"/>
            <person name="J."/>
            <person name="Liu"/>
            <person name="S."/>
            <person name="Jordana"/>
            <person name="J."/>
            <person name="Noce"/>
            <person name="A."/>
            <person name="Amills"/>
            <person name="M."/>
            <person name="Wu"/>
            <person name="D.D."/>
            <person name="Li"/>
            <person name="S."/>
            <person name="Zhou"/>
            <person name="X. and Zhong"/>
            <person name="J."/>
        </authorList>
    </citation>
    <scope>NUCLEOTIDE SEQUENCE [LARGE SCALE GENOMIC DNA]</scope>
</reference>
<feature type="region of interest" description="Disordered" evidence="8">
    <location>
        <begin position="354"/>
        <end position="377"/>
    </location>
</feature>
<keyword evidence="3 7" id="KW-0812">Transmembrane</keyword>
<feature type="transmembrane region" description="Helical" evidence="7">
    <location>
        <begin position="110"/>
        <end position="132"/>
    </location>
</feature>
<dbReference type="Ensembl" id="ENSEAST00005078851.1">
    <property type="protein sequence ID" value="ENSEASP00005059685.1"/>
    <property type="gene ID" value="ENSEASG00005027193.1"/>
</dbReference>
<evidence type="ECO:0000256" key="5">
    <source>
        <dbReference type="ARBA" id="ARBA00022989"/>
    </source>
</evidence>
<dbReference type="Proteomes" id="UP000694387">
    <property type="component" value="Chromosome 8"/>
</dbReference>
<evidence type="ECO:0000313" key="9">
    <source>
        <dbReference type="Ensembl" id="ENSEASP00005059685.1"/>
    </source>
</evidence>
<name>A0A9L0KEG0_EQUAS</name>
<protein>
    <recommendedName>
        <fullName evidence="7">Derlin</fullName>
    </recommendedName>
</protein>
<evidence type="ECO:0000256" key="4">
    <source>
        <dbReference type="ARBA" id="ARBA00022824"/>
    </source>
</evidence>
<keyword evidence="6 7" id="KW-0472">Membrane</keyword>
<reference evidence="9" key="3">
    <citation type="submission" date="2025-09" db="UniProtKB">
        <authorList>
            <consortium name="Ensembl"/>
        </authorList>
    </citation>
    <scope>IDENTIFICATION</scope>
</reference>
<dbReference type="InterPro" id="IPR007599">
    <property type="entry name" value="DER1"/>
</dbReference>
<dbReference type="PANTHER" id="PTHR11009">
    <property type="entry name" value="DER1-LIKE PROTEIN, DERLIN"/>
    <property type="match status" value="1"/>
</dbReference>
<evidence type="ECO:0000256" key="6">
    <source>
        <dbReference type="ARBA" id="ARBA00023136"/>
    </source>
</evidence>
<evidence type="ECO:0000256" key="8">
    <source>
        <dbReference type="SAM" id="MobiDB-lite"/>
    </source>
</evidence>
<dbReference type="GO" id="GO:0005789">
    <property type="term" value="C:endoplasmic reticulum membrane"/>
    <property type="evidence" value="ECO:0007669"/>
    <property type="project" value="UniProtKB-SubCell"/>
</dbReference>
<reference evidence="9" key="2">
    <citation type="submission" date="2025-08" db="UniProtKB">
        <authorList>
            <consortium name="Ensembl"/>
        </authorList>
    </citation>
    <scope>IDENTIFICATION</scope>
</reference>
<dbReference type="AlphaFoldDB" id="A0A9L0KEG0"/>
<comment type="similarity">
    <text evidence="2 7">Belongs to the derlin family.</text>
</comment>
<dbReference type="Pfam" id="PF04511">
    <property type="entry name" value="DER1"/>
    <property type="match status" value="1"/>
</dbReference>
<keyword evidence="4 7" id="KW-0256">Endoplasmic reticulum</keyword>